<dbReference type="Proteomes" id="UP001341281">
    <property type="component" value="Chromosome 01"/>
</dbReference>
<reference evidence="2 3" key="1">
    <citation type="submission" date="2024-02" db="EMBL/GenBank/DDBJ databases">
        <title>High-quality chromosome-scale genome assembly of Pensacola bahiagrass (Paspalum notatum Flugge var. saurae).</title>
        <authorList>
            <person name="Vega J.M."/>
            <person name="Podio M."/>
            <person name="Orjuela J."/>
            <person name="Siena L.A."/>
            <person name="Pessino S.C."/>
            <person name="Combes M.C."/>
            <person name="Mariac C."/>
            <person name="Albertini E."/>
            <person name="Pupilli F."/>
            <person name="Ortiz J.P.A."/>
            <person name="Leblanc O."/>
        </authorList>
    </citation>
    <scope>NUCLEOTIDE SEQUENCE [LARGE SCALE GENOMIC DNA]</scope>
    <source>
        <strain evidence="2">R1</strain>
        <tissue evidence="2">Leaf</tissue>
    </source>
</reference>
<feature type="compositionally biased region" description="Basic and acidic residues" evidence="1">
    <location>
        <begin position="1"/>
        <end position="22"/>
    </location>
</feature>
<feature type="region of interest" description="Disordered" evidence="1">
    <location>
        <begin position="1"/>
        <end position="27"/>
    </location>
</feature>
<name>A0AAQ3PJX0_PASNO</name>
<organism evidence="2 3">
    <name type="scientific">Paspalum notatum var. saurae</name>
    <dbReference type="NCBI Taxonomy" id="547442"/>
    <lineage>
        <taxon>Eukaryota</taxon>
        <taxon>Viridiplantae</taxon>
        <taxon>Streptophyta</taxon>
        <taxon>Embryophyta</taxon>
        <taxon>Tracheophyta</taxon>
        <taxon>Spermatophyta</taxon>
        <taxon>Magnoliopsida</taxon>
        <taxon>Liliopsida</taxon>
        <taxon>Poales</taxon>
        <taxon>Poaceae</taxon>
        <taxon>PACMAD clade</taxon>
        <taxon>Panicoideae</taxon>
        <taxon>Andropogonodae</taxon>
        <taxon>Paspaleae</taxon>
        <taxon>Paspalinae</taxon>
        <taxon>Paspalum</taxon>
    </lineage>
</organism>
<dbReference type="AlphaFoldDB" id="A0AAQ3PJX0"/>
<gene>
    <name evidence="2" type="ORF">U9M48_001745</name>
</gene>
<proteinExistence type="predicted"/>
<sequence length="69" mass="7743">MFGRSEGREQDGEQNEKLEAFRRPAPAARAEKCVSAEVKGCVIRPVFVGKNGKSLGSLYYLEPRFSRHT</sequence>
<protein>
    <submittedName>
        <fullName evidence="2">Uncharacterized protein</fullName>
    </submittedName>
</protein>
<evidence type="ECO:0000313" key="2">
    <source>
        <dbReference type="EMBL" id="WVZ50499.1"/>
    </source>
</evidence>
<accession>A0AAQ3PJX0</accession>
<evidence type="ECO:0000256" key="1">
    <source>
        <dbReference type="SAM" id="MobiDB-lite"/>
    </source>
</evidence>
<keyword evidence="3" id="KW-1185">Reference proteome</keyword>
<evidence type="ECO:0000313" key="3">
    <source>
        <dbReference type="Proteomes" id="UP001341281"/>
    </source>
</evidence>
<dbReference type="EMBL" id="CP144745">
    <property type="protein sequence ID" value="WVZ50499.1"/>
    <property type="molecule type" value="Genomic_DNA"/>
</dbReference>